<protein>
    <submittedName>
        <fullName evidence="7">RDD family protein</fullName>
    </submittedName>
</protein>
<comment type="subcellular location">
    <subcellularLocation>
        <location evidence="1">Membrane</location>
        <topology evidence="1">Multi-pass membrane protein</topology>
    </subcellularLocation>
</comment>
<evidence type="ECO:0000313" key="8">
    <source>
        <dbReference type="Proteomes" id="UP000199708"/>
    </source>
</evidence>
<dbReference type="STRING" id="120956.SAMN05421791_1036"/>
<dbReference type="RefSeq" id="WP_090289420.1">
    <property type="nucleotide sequence ID" value="NZ_FNCK01000003.1"/>
</dbReference>
<dbReference type="EMBL" id="FNCK01000003">
    <property type="protein sequence ID" value="SDG08979.1"/>
    <property type="molecule type" value="Genomic_DNA"/>
</dbReference>
<accession>A0A1G7RFR6</accession>
<evidence type="ECO:0000256" key="2">
    <source>
        <dbReference type="ARBA" id="ARBA00022692"/>
    </source>
</evidence>
<dbReference type="AlphaFoldDB" id="A0A1G7RFR6"/>
<reference evidence="7 8" key="1">
    <citation type="submission" date="2016-10" db="EMBL/GenBank/DDBJ databases">
        <authorList>
            <person name="de Groot N.N."/>
        </authorList>
    </citation>
    <scope>NUCLEOTIDE SEQUENCE [LARGE SCALE GENOMIC DNA]</scope>
    <source>
        <strain evidence="7 8">ATCC BAA-466</strain>
    </source>
</reference>
<keyword evidence="4 5" id="KW-0472">Membrane</keyword>
<feature type="domain" description="RDD" evidence="6">
    <location>
        <begin position="13"/>
        <end position="163"/>
    </location>
</feature>
<organism evidence="7 8">
    <name type="scientific">Facklamia miroungae</name>
    <dbReference type="NCBI Taxonomy" id="120956"/>
    <lineage>
        <taxon>Bacteria</taxon>
        <taxon>Bacillati</taxon>
        <taxon>Bacillota</taxon>
        <taxon>Bacilli</taxon>
        <taxon>Lactobacillales</taxon>
        <taxon>Aerococcaceae</taxon>
        <taxon>Facklamia</taxon>
    </lineage>
</organism>
<keyword evidence="3 5" id="KW-1133">Transmembrane helix</keyword>
<name>A0A1G7RFR6_9LACT</name>
<proteinExistence type="predicted"/>
<sequence>MLINNNAIPIRKRMKELLFDYLVILLYLVLLFGIAMSIYMCLFKGIPQMNELQAQLIAILTSVIPIILIFSYLDYSKDGSLGKSKSGLILVYKKKSIEASLIRNCIKFFPWQLGHISTIHGIYTNFDSLSIVLSIISMTFGLLLLLMALLRQDKRHLGDLLANTQVQLNGK</sequence>
<gene>
    <name evidence="7" type="ORF">SAMN05421791_1036</name>
</gene>
<keyword evidence="8" id="KW-1185">Reference proteome</keyword>
<feature type="transmembrane region" description="Helical" evidence="5">
    <location>
        <begin position="54"/>
        <end position="73"/>
    </location>
</feature>
<evidence type="ECO:0000256" key="5">
    <source>
        <dbReference type="SAM" id="Phobius"/>
    </source>
</evidence>
<dbReference type="GO" id="GO:0016020">
    <property type="term" value="C:membrane"/>
    <property type="evidence" value="ECO:0007669"/>
    <property type="project" value="UniProtKB-SubCell"/>
</dbReference>
<feature type="transmembrane region" description="Helical" evidence="5">
    <location>
        <begin position="131"/>
        <end position="150"/>
    </location>
</feature>
<dbReference type="Proteomes" id="UP000199708">
    <property type="component" value="Unassembled WGS sequence"/>
</dbReference>
<evidence type="ECO:0000256" key="4">
    <source>
        <dbReference type="ARBA" id="ARBA00023136"/>
    </source>
</evidence>
<feature type="transmembrane region" description="Helical" evidence="5">
    <location>
        <begin position="21"/>
        <end position="42"/>
    </location>
</feature>
<evidence type="ECO:0000259" key="6">
    <source>
        <dbReference type="Pfam" id="PF06271"/>
    </source>
</evidence>
<evidence type="ECO:0000313" key="7">
    <source>
        <dbReference type="EMBL" id="SDG08979.1"/>
    </source>
</evidence>
<dbReference type="OrthoDB" id="1450430at2"/>
<evidence type="ECO:0000256" key="1">
    <source>
        <dbReference type="ARBA" id="ARBA00004141"/>
    </source>
</evidence>
<dbReference type="InterPro" id="IPR010432">
    <property type="entry name" value="RDD"/>
</dbReference>
<keyword evidence="2 5" id="KW-0812">Transmembrane</keyword>
<dbReference type="Pfam" id="PF06271">
    <property type="entry name" value="RDD"/>
    <property type="match status" value="1"/>
</dbReference>
<evidence type="ECO:0000256" key="3">
    <source>
        <dbReference type="ARBA" id="ARBA00022989"/>
    </source>
</evidence>